<reference evidence="8 9" key="1">
    <citation type="submission" date="2024-04" db="EMBL/GenBank/DDBJ databases">
        <title>WGS of bacteria from Torrens River.</title>
        <authorList>
            <person name="Wyrsch E.R."/>
            <person name="Drigo B."/>
        </authorList>
    </citation>
    <scope>NUCLEOTIDE SEQUENCE [LARGE SCALE GENOMIC DNA]</scope>
    <source>
        <strain evidence="8 9">TWI391</strain>
    </source>
</reference>
<name>A0ABV0BRH7_9SPHI</name>
<dbReference type="Proteomes" id="UP001409291">
    <property type="component" value="Unassembled WGS sequence"/>
</dbReference>
<dbReference type="InterPro" id="IPR016032">
    <property type="entry name" value="Sig_transdc_resp-reg_C-effctor"/>
</dbReference>
<evidence type="ECO:0000313" key="8">
    <source>
        <dbReference type="EMBL" id="MEN5377326.1"/>
    </source>
</evidence>
<proteinExistence type="inferred from homology"/>
<protein>
    <recommendedName>
        <fullName evidence="10">MalT-like TPR region domain-containing protein</fullName>
    </recommendedName>
</protein>
<evidence type="ECO:0000313" key="9">
    <source>
        <dbReference type="Proteomes" id="UP001409291"/>
    </source>
</evidence>
<dbReference type="SMART" id="SM00028">
    <property type="entry name" value="TPR"/>
    <property type="match status" value="3"/>
</dbReference>
<evidence type="ECO:0000256" key="2">
    <source>
        <dbReference type="ARBA" id="ARBA00022490"/>
    </source>
</evidence>
<dbReference type="SUPFAM" id="SSF46894">
    <property type="entry name" value="C-terminal effector domain of the bipartite response regulators"/>
    <property type="match status" value="1"/>
</dbReference>
<evidence type="ECO:0008006" key="10">
    <source>
        <dbReference type="Google" id="ProtNLM"/>
    </source>
</evidence>
<keyword evidence="3" id="KW-0677">Repeat</keyword>
<comment type="caution">
    <text evidence="8">The sequence shown here is derived from an EMBL/GenBank/DDBJ whole genome shotgun (WGS) entry which is preliminary data.</text>
</comment>
<dbReference type="RefSeq" id="WP_183916320.1">
    <property type="nucleotide sequence ID" value="NZ_JBDJLH010000004.1"/>
</dbReference>
<evidence type="ECO:0000256" key="7">
    <source>
        <dbReference type="SAM" id="SignalP"/>
    </source>
</evidence>
<keyword evidence="6" id="KW-0472">Membrane</keyword>
<evidence type="ECO:0000256" key="1">
    <source>
        <dbReference type="ARBA" id="ARBA00004496"/>
    </source>
</evidence>
<comment type="subcellular location">
    <subcellularLocation>
        <location evidence="1">Cytoplasm</location>
    </subcellularLocation>
</comment>
<gene>
    <name evidence="8" type="ORF">ABE541_08655</name>
</gene>
<feature type="signal peptide" evidence="7">
    <location>
        <begin position="1"/>
        <end position="19"/>
    </location>
</feature>
<dbReference type="InterPro" id="IPR011990">
    <property type="entry name" value="TPR-like_helical_dom_sf"/>
</dbReference>
<keyword evidence="6" id="KW-1133">Transmembrane helix</keyword>
<keyword evidence="4" id="KW-0802">TPR repeat</keyword>
<keyword evidence="7" id="KW-0732">Signal</keyword>
<keyword evidence="2" id="KW-0963">Cytoplasm</keyword>
<feature type="transmembrane region" description="Helical" evidence="6">
    <location>
        <begin position="389"/>
        <end position="408"/>
    </location>
</feature>
<dbReference type="EMBL" id="JBDJNQ010000003">
    <property type="protein sequence ID" value="MEN5377326.1"/>
    <property type="molecule type" value="Genomic_DNA"/>
</dbReference>
<evidence type="ECO:0000256" key="6">
    <source>
        <dbReference type="SAM" id="Phobius"/>
    </source>
</evidence>
<dbReference type="InterPro" id="IPR051476">
    <property type="entry name" value="Bac_ResReg_Asp_Phosphatase"/>
</dbReference>
<dbReference type="Gene3D" id="1.25.40.10">
    <property type="entry name" value="Tetratricopeptide repeat domain"/>
    <property type="match status" value="1"/>
</dbReference>
<dbReference type="PANTHER" id="PTHR46630:SF1">
    <property type="entry name" value="TETRATRICOPEPTIDE REPEAT PROTEIN 29"/>
    <property type="match status" value="1"/>
</dbReference>
<organism evidence="8 9">
    <name type="scientific">Sphingobacterium kitahiroshimense</name>
    <dbReference type="NCBI Taxonomy" id="470446"/>
    <lineage>
        <taxon>Bacteria</taxon>
        <taxon>Pseudomonadati</taxon>
        <taxon>Bacteroidota</taxon>
        <taxon>Sphingobacteriia</taxon>
        <taxon>Sphingobacteriales</taxon>
        <taxon>Sphingobacteriaceae</taxon>
        <taxon>Sphingobacterium</taxon>
    </lineage>
</organism>
<dbReference type="PANTHER" id="PTHR46630">
    <property type="entry name" value="TETRATRICOPEPTIDE REPEAT PROTEIN 29"/>
    <property type="match status" value="1"/>
</dbReference>
<evidence type="ECO:0000256" key="4">
    <source>
        <dbReference type="ARBA" id="ARBA00022803"/>
    </source>
</evidence>
<feature type="chain" id="PRO_5047221760" description="MalT-like TPR region domain-containing protein" evidence="7">
    <location>
        <begin position="20"/>
        <end position="578"/>
    </location>
</feature>
<keyword evidence="6" id="KW-0812">Transmembrane</keyword>
<dbReference type="InterPro" id="IPR019734">
    <property type="entry name" value="TPR_rpt"/>
</dbReference>
<sequence>MKLLNIFFCTLVFANTAFADSIKLEDLFSSKSRIEYLIKQERDFGTDTIALKNFLKPIISYSKIYDDESLLIAYDNMLARGFANVYDSANARSTNLYLTAIKKAKNSKDKELEFWTKVNYGFYLYDLHNYTDAFPVFLGLRDLLPQISLKKLPNPDISLRNMAYFFGSIGDAEANMEYLNLARKHAAPQSREMGSILDALGTAYLKLADTVTAFRYFKEVESLSKFNGDEVRLGKALGNQALIYRGKGDFGKAVDLLLEDLVYSERNSSNQNTMYAYILLARIYVDQGKLDLAENAIKRASNYATQKVYLKKSEKEITEVRLQIAVKRQDDHSELLARRRLIQINDSLQLWNSDEKLQQLKWLADKQKYIHRIELGKEQFEKELFKKRAYSIVVVLLLALSISLYFLFNRKLKVRRIIYERRVLGLQMEKYLSDQKLMEANNNLSSFTIYLKEKNEYIANLKDEIETVKQTSFSVIENERGQLQALLESHLMTEDKWSLFKEAFVKEYPLFYNDILRKFPELTESNLRFIFLGKLGLKNNEISNLLGVTEDAVKKAKQRLKKKIGEDRYTVLSSNLKS</sequence>
<dbReference type="SUPFAM" id="SSF48452">
    <property type="entry name" value="TPR-like"/>
    <property type="match status" value="1"/>
</dbReference>
<accession>A0ABV0BRH7</accession>
<comment type="similarity">
    <text evidence="5">Belongs to the Rap family.</text>
</comment>
<evidence type="ECO:0000256" key="5">
    <source>
        <dbReference type="ARBA" id="ARBA00038253"/>
    </source>
</evidence>
<evidence type="ECO:0000256" key="3">
    <source>
        <dbReference type="ARBA" id="ARBA00022737"/>
    </source>
</evidence>
<keyword evidence="9" id="KW-1185">Reference proteome</keyword>